<dbReference type="AlphaFoldDB" id="A0A0F9YU06"/>
<organism evidence="1 2">
    <name type="scientific">Vairimorpha ceranae</name>
    <dbReference type="NCBI Taxonomy" id="40302"/>
    <lineage>
        <taxon>Eukaryota</taxon>
        <taxon>Fungi</taxon>
        <taxon>Fungi incertae sedis</taxon>
        <taxon>Microsporidia</taxon>
        <taxon>Nosematidae</taxon>
        <taxon>Vairimorpha</taxon>
    </lineage>
</organism>
<sequence>MDPIFEKMIKKHNLNFTKDGKDFLYKIYNEQMNFVKAILEKETEEDFLNTIEE</sequence>
<dbReference type="EMBL" id="JPQZ01000009">
    <property type="protein sequence ID" value="KKO75957.1"/>
    <property type="molecule type" value="Genomic_DNA"/>
</dbReference>
<protein>
    <submittedName>
        <fullName evidence="1">Uncharacterized protein</fullName>
    </submittedName>
</protein>
<comment type="caution">
    <text evidence="1">The sequence shown here is derived from an EMBL/GenBank/DDBJ whole genome shotgun (WGS) entry which is preliminary data.</text>
</comment>
<evidence type="ECO:0000313" key="1">
    <source>
        <dbReference type="EMBL" id="KKO75957.1"/>
    </source>
</evidence>
<proteinExistence type="predicted"/>
<name>A0A0F9YU06_9MICR</name>
<accession>A0A0F9YU06</accession>
<dbReference type="RefSeq" id="XP_024331699.1">
    <property type="nucleotide sequence ID" value="XM_024476633.1"/>
</dbReference>
<keyword evidence="2" id="KW-1185">Reference proteome</keyword>
<dbReference type="Proteomes" id="UP000034350">
    <property type="component" value="Unassembled WGS sequence"/>
</dbReference>
<reference evidence="1 2" key="1">
    <citation type="journal article" date="2015" name="Environ. Microbiol.">
        <title>Genome analyses suggest the presence of polyploidy and recent human-driven expansions in eight global populations of the honeybee pathogen Nosema ceranae.</title>
        <authorList>
            <person name="Pelin A."/>
            <person name="Selman M."/>
            <person name="Aris-Brosou S."/>
            <person name="Farinelli L."/>
            <person name="Corradi N."/>
        </authorList>
    </citation>
    <scope>NUCLEOTIDE SEQUENCE [LARGE SCALE GENOMIC DNA]</scope>
    <source>
        <strain evidence="1 2">PA08 1199</strain>
    </source>
</reference>
<gene>
    <name evidence="1" type="ORF">AAJ76_900086231</name>
</gene>
<dbReference type="GeneID" id="36321589"/>
<dbReference type="VEuPathDB" id="MicrosporidiaDB:AAJ76_900086231"/>
<evidence type="ECO:0000313" key="2">
    <source>
        <dbReference type="Proteomes" id="UP000034350"/>
    </source>
</evidence>